<keyword evidence="5" id="KW-1185">Reference proteome</keyword>
<dbReference type="InterPro" id="IPR026881">
    <property type="entry name" value="WYL_dom"/>
</dbReference>
<dbReference type="OrthoDB" id="9815009at2"/>
<dbReference type="InterPro" id="IPR013196">
    <property type="entry name" value="HTH_11"/>
</dbReference>
<dbReference type="PANTHER" id="PTHR34580">
    <property type="match status" value="1"/>
</dbReference>
<dbReference type="PIRSF" id="PIRSF016838">
    <property type="entry name" value="PafC"/>
    <property type="match status" value="1"/>
</dbReference>
<dbReference type="InterPro" id="IPR001034">
    <property type="entry name" value="DeoR_HTH"/>
</dbReference>
<evidence type="ECO:0000256" key="1">
    <source>
        <dbReference type="ARBA" id="ARBA00023015"/>
    </source>
</evidence>
<dbReference type="PROSITE" id="PS51000">
    <property type="entry name" value="HTH_DEOR_2"/>
    <property type="match status" value="1"/>
</dbReference>
<evidence type="ECO:0000313" key="4">
    <source>
        <dbReference type="EMBL" id="AOT70319.1"/>
    </source>
</evidence>
<dbReference type="KEGG" id="gfe:Gferi_12385"/>
<evidence type="ECO:0000256" key="2">
    <source>
        <dbReference type="ARBA" id="ARBA00023163"/>
    </source>
</evidence>
<reference evidence="4 5" key="1">
    <citation type="submission" date="2016-09" db="EMBL/GenBank/DDBJ databases">
        <title>Genomic analysis reveals versatility of anaerobic energy metabolism of Geosporobacter ferrireducens IRF9 of phylum Firmicutes.</title>
        <authorList>
            <person name="Kim S.-J."/>
        </authorList>
    </citation>
    <scope>NUCLEOTIDE SEQUENCE [LARGE SCALE GENOMIC DNA]</scope>
    <source>
        <strain evidence="4 5">IRF9</strain>
    </source>
</reference>
<dbReference type="InterPro" id="IPR057727">
    <property type="entry name" value="WCX_dom"/>
</dbReference>
<evidence type="ECO:0000313" key="5">
    <source>
        <dbReference type="Proteomes" id="UP000095743"/>
    </source>
</evidence>
<dbReference type="InterPro" id="IPR028349">
    <property type="entry name" value="PafC-like"/>
</dbReference>
<dbReference type="PANTHER" id="PTHR34580:SF8">
    <property type="entry name" value="WYL DOMAIN-CONTAINING PROTEIN"/>
    <property type="match status" value="1"/>
</dbReference>
<keyword evidence="1" id="KW-0805">Transcription regulation</keyword>
<sequence>MKLDRLLAITMTLMNKRRIQAKELADLFDVSVRTIYRDIESLNMAGIPVITYQGINGGIGIVDGYKLDKTLLTNDELASIVSALKSVASYSDTRSDRLLDKLQGVVQDKEAEAFRAKTEQIFVDFSSWGNEAFLKEKIDIIKEAIQSFRAISFVYRGSNGESSAREVDPYTIVLKSQKWYLYGYCKLRKEFRIFRLSRMKDIKITDSSYQRQPIDLEQIPWMKGWHQPSNTVQLVLKFAADMKTMIEEWFGSENILVEEADYSIVQITLPEENWVYGFILGFGDRVEVLEPEDIRRKVKEIAKKIYRLYNK</sequence>
<dbReference type="PROSITE" id="PS52050">
    <property type="entry name" value="WYL"/>
    <property type="match status" value="1"/>
</dbReference>
<protein>
    <submittedName>
        <fullName evidence="4">Transcriptional regulator</fullName>
    </submittedName>
</protein>
<gene>
    <name evidence="4" type="ORF">Gferi_12385</name>
</gene>
<dbReference type="STRING" id="1424294.Gferi_12385"/>
<dbReference type="GO" id="GO:0003700">
    <property type="term" value="F:DNA-binding transcription factor activity"/>
    <property type="evidence" value="ECO:0007669"/>
    <property type="project" value="InterPro"/>
</dbReference>
<dbReference type="AlphaFoldDB" id="A0A1D8GHF5"/>
<feature type="domain" description="HTH deoR-type" evidence="3">
    <location>
        <begin position="2"/>
        <end position="57"/>
    </location>
</feature>
<dbReference type="Gene3D" id="1.10.10.10">
    <property type="entry name" value="Winged helix-like DNA-binding domain superfamily/Winged helix DNA-binding domain"/>
    <property type="match status" value="1"/>
</dbReference>
<dbReference type="Proteomes" id="UP000095743">
    <property type="component" value="Chromosome"/>
</dbReference>
<keyword evidence="2" id="KW-0804">Transcription</keyword>
<dbReference type="SUPFAM" id="SSF46785">
    <property type="entry name" value="Winged helix' DNA-binding domain"/>
    <property type="match status" value="1"/>
</dbReference>
<dbReference type="InterPro" id="IPR051534">
    <property type="entry name" value="CBASS_pafABC_assoc_protein"/>
</dbReference>
<dbReference type="Pfam" id="PF25583">
    <property type="entry name" value="WCX"/>
    <property type="match status" value="1"/>
</dbReference>
<dbReference type="EMBL" id="CP017269">
    <property type="protein sequence ID" value="AOT70319.1"/>
    <property type="molecule type" value="Genomic_DNA"/>
</dbReference>
<dbReference type="RefSeq" id="WP_069976961.1">
    <property type="nucleotide sequence ID" value="NZ_CP017269.1"/>
</dbReference>
<proteinExistence type="predicted"/>
<dbReference type="InterPro" id="IPR036388">
    <property type="entry name" value="WH-like_DNA-bd_sf"/>
</dbReference>
<dbReference type="Pfam" id="PF08279">
    <property type="entry name" value="HTH_11"/>
    <property type="match status" value="1"/>
</dbReference>
<organism evidence="4 5">
    <name type="scientific">Geosporobacter ferrireducens</name>
    <dbReference type="NCBI Taxonomy" id="1424294"/>
    <lineage>
        <taxon>Bacteria</taxon>
        <taxon>Bacillati</taxon>
        <taxon>Bacillota</taxon>
        <taxon>Clostridia</taxon>
        <taxon>Peptostreptococcales</taxon>
        <taxon>Thermotaleaceae</taxon>
        <taxon>Geosporobacter</taxon>
    </lineage>
</organism>
<dbReference type="Pfam" id="PF13280">
    <property type="entry name" value="WYL"/>
    <property type="match status" value="1"/>
</dbReference>
<evidence type="ECO:0000259" key="3">
    <source>
        <dbReference type="PROSITE" id="PS51000"/>
    </source>
</evidence>
<accession>A0A1D8GHF5</accession>
<name>A0A1D8GHF5_9FIRM</name>
<dbReference type="InterPro" id="IPR036390">
    <property type="entry name" value="WH_DNA-bd_sf"/>
</dbReference>